<feature type="transmembrane region" description="Helical" evidence="8">
    <location>
        <begin position="130"/>
        <end position="150"/>
    </location>
</feature>
<evidence type="ECO:0000256" key="3">
    <source>
        <dbReference type="ARBA" id="ARBA00022553"/>
    </source>
</evidence>
<dbReference type="EMBL" id="JACIDK010000004">
    <property type="protein sequence ID" value="MBB3892248.1"/>
    <property type="molecule type" value="Genomic_DNA"/>
</dbReference>
<sequence>MKLPVFEFDEGFDGVARAARRMAPSRWITVAVYAILVAWTLSPAVAAGWVAFFAFGEAWTMIATAPHARGVPTRAQRISYLGSALALNGVWVGLGVAYWVADFSGSEYFALLVWSALLLNGMSHAYRSPLASLVFGAPSGLCILLAPLFFPRFHGAQQAFVALGVMVYVGYAIVSAARGVAASRKLNAALADLEDQTRAVRAASEAKSTFLAMMSHELRTPMNGVLGMAHALDRTNLDARQAQYVKTLLRSGGGLMTILNDVLDLAKIEAGKFDIDARPFNLHQTVARTIDLWSHMAQDKGLALICDLPADIPRWTFGDEARLRQILQNLLSNAVKFTTAGEVRLIVQSTASGVAFTVADTGPGLDEAAQSRLFQGFTQADSSISRRFGGTGLGLAISRELARLMGGDLIVESRLGEGARFTLNLPLSTAEAEEEFCNGPDDLEAALRVLVVDDNLTNQEVARALLEAIGASVSTASSGAEGLAHLDDADFDIVLMDIHMPEMNGIETLAAIRAAGRQTLPVVALTADAMTGERERLLALGFNGYLSKPIEPSALVRALAA</sequence>
<dbReference type="CDD" id="cd16922">
    <property type="entry name" value="HATPase_EvgS-ArcB-TorS-like"/>
    <property type="match status" value="1"/>
</dbReference>
<accession>A0A840A1H5</accession>
<keyword evidence="12" id="KW-1185">Reference proteome</keyword>
<feature type="modified residue" description="4-aspartylphosphate" evidence="7">
    <location>
        <position position="497"/>
    </location>
</feature>
<dbReference type="Gene3D" id="1.10.287.130">
    <property type="match status" value="1"/>
</dbReference>
<dbReference type="Gene3D" id="3.40.50.2300">
    <property type="match status" value="1"/>
</dbReference>
<evidence type="ECO:0000256" key="1">
    <source>
        <dbReference type="ARBA" id="ARBA00000085"/>
    </source>
</evidence>
<dbReference type="PRINTS" id="PR00344">
    <property type="entry name" value="BCTRLSENSOR"/>
</dbReference>
<keyword evidence="5 11" id="KW-0418">Kinase</keyword>
<dbReference type="CDD" id="cd17546">
    <property type="entry name" value="REC_hyHK_CKI1_RcsC-like"/>
    <property type="match status" value="1"/>
</dbReference>
<dbReference type="SUPFAM" id="SSF55874">
    <property type="entry name" value="ATPase domain of HSP90 chaperone/DNA topoisomerase II/histidine kinase"/>
    <property type="match status" value="1"/>
</dbReference>
<dbReference type="FunFam" id="3.30.565.10:FF:000010">
    <property type="entry name" value="Sensor histidine kinase RcsC"/>
    <property type="match status" value="1"/>
</dbReference>
<keyword evidence="4" id="KW-0808">Transferase</keyword>
<feature type="transmembrane region" description="Helical" evidence="8">
    <location>
        <begin position="30"/>
        <end position="56"/>
    </location>
</feature>
<dbReference type="InterPro" id="IPR003594">
    <property type="entry name" value="HATPase_dom"/>
</dbReference>
<reference evidence="11 12" key="1">
    <citation type="submission" date="2020-08" db="EMBL/GenBank/DDBJ databases">
        <title>Genomic Encyclopedia of Type Strains, Phase IV (KMG-IV): sequencing the most valuable type-strain genomes for metagenomic binning, comparative biology and taxonomic classification.</title>
        <authorList>
            <person name="Goeker M."/>
        </authorList>
    </citation>
    <scope>NUCLEOTIDE SEQUENCE [LARGE SCALE GENOMIC DNA]</scope>
    <source>
        <strain evidence="11 12">DSM 21793</strain>
    </source>
</reference>
<proteinExistence type="predicted"/>
<keyword evidence="8" id="KW-0812">Transmembrane</keyword>
<feature type="transmembrane region" description="Helical" evidence="8">
    <location>
        <begin position="156"/>
        <end position="177"/>
    </location>
</feature>
<dbReference type="RefSeq" id="WP_183774169.1">
    <property type="nucleotide sequence ID" value="NZ_JACIDK010000004.1"/>
</dbReference>
<dbReference type="InterPro" id="IPR004358">
    <property type="entry name" value="Sig_transdc_His_kin-like_C"/>
</dbReference>
<dbReference type="PROSITE" id="PS50109">
    <property type="entry name" value="HIS_KIN"/>
    <property type="match status" value="1"/>
</dbReference>
<dbReference type="InterPro" id="IPR011006">
    <property type="entry name" value="CheY-like_superfamily"/>
</dbReference>
<evidence type="ECO:0000256" key="5">
    <source>
        <dbReference type="ARBA" id="ARBA00022777"/>
    </source>
</evidence>
<dbReference type="AlphaFoldDB" id="A0A840A1H5"/>
<evidence type="ECO:0000256" key="2">
    <source>
        <dbReference type="ARBA" id="ARBA00012438"/>
    </source>
</evidence>
<dbReference type="SMART" id="SM00387">
    <property type="entry name" value="HATPase_c"/>
    <property type="match status" value="1"/>
</dbReference>
<feature type="transmembrane region" description="Helical" evidence="8">
    <location>
        <begin position="77"/>
        <end position="100"/>
    </location>
</feature>
<organism evidence="11 12">
    <name type="scientific">Phenylobacterium haematophilum</name>
    <dbReference type="NCBI Taxonomy" id="98513"/>
    <lineage>
        <taxon>Bacteria</taxon>
        <taxon>Pseudomonadati</taxon>
        <taxon>Pseudomonadota</taxon>
        <taxon>Alphaproteobacteria</taxon>
        <taxon>Caulobacterales</taxon>
        <taxon>Caulobacteraceae</taxon>
        <taxon>Phenylobacterium</taxon>
    </lineage>
</organism>
<dbReference type="PROSITE" id="PS50110">
    <property type="entry name" value="RESPONSE_REGULATORY"/>
    <property type="match status" value="1"/>
</dbReference>
<dbReference type="SUPFAM" id="SSF52172">
    <property type="entry name" value="CheY-like"/>
    <property type="match status" value="1"/>
</dbReference>
<evidence type="ECO:0000256" key="4">
    <source>
        <dbReference type="ARBA" id="ARBA00022679"/>
    </source>
</evidence>
<evidence type="ECO:0000259" key="9">
    <source>
        <dbReference type="PROSITE" id="PS50109"/>
    </source>
</evidence>
<dbReference type="Gene3D" id="3.30.565.10">
    <property type="entry name" value="Histidine kinase-like ATPase, C-terminal domain"/>
    <property type="match status" value="1"/>
</dbReference>
<dbReference type="Pfam" id="PF00072">
    <property type="entry name" value="Response_reg"/>
    <property type="match status" value="1"/>
</dbReference>
<keyword evidence="3 7" id="KW-0597">Phosphoprotein</keyword>
<dbReference type="GO" id="GO:0009927">
    <property type="term" value="F:histidine phosphotransfer kinase activity"/>
    <property type="evidence" value="ECO:0007669"/>
    <property type="project" value="TreeGrafter"/>
</dbReference>
<keyword evidence="8" id="KW-0472">Membrane</keyword>
<feature type="domain" description="Response regulatory" evidence="10">
    <location>
        <begin position="448"/>
        <end position="561"/>
    </location>
</feature>
<comment type="catalytic activity">
    <reaction evidence="1">
        <text>ATP + protein L-histidine = ADP + protein N-phospho-L-histidine.</text>
        <dbReference type="EC" id="2.7.13.3"/>
    </reaction>
</comment>
<evidence type="ECO:0000256" key="8">
    <source>
        <dbReference type="SAM" id="Phobius"/>
    </source>
</evidence>
<protein>
    <recommendedName>
        <fullName evidence="2">histidine kinase</fullName>
        <ecNumber evidence="2">2.7.13.3</ecNumber>
    </recommendedName>
</protein>
<dbReference type="EC" id="2.7.13.3" evidence="2"/>
<keyword evidence="6" id="KW-0902">Two-component regulatory system</keyword>
<dbReference type="GO" id="GO:0000155">
    <property type="term" value="F:phosphorelay sensor kinase activity"/>
    <property type="evidence" value="ECO:0007669"/>
    <property type="project" value="InterPro"/>
</dbReference>
<evidence type="ECO:0000256" key="7">
    <source>
        <dbReference type="PROSITE-ProRule" id="PRU00169"/>
    </source>
</evidence>
<dbReference type="InterPro" id="IPR001789">
    <property type="entry name" value="Sig_transdc_resp-reg_receiver"/>
</dbReference>
<name>A0A840A1H5_9CAUL</name>
<dbReference type="Pfam" id="PF00512">
    <property type="entry name" value="HisKA"/>
    <property type="match status" value="1"/>
</dbReference>
<dbReference type="PANTHER" id="PTHR43047">
    <property type="entry name" value="TWO-COMPONENT HISTIDINE PROTEIN KINASE"/>
    <property type="match status" value="1"/>
</dbReference>
<dbReference type="SMART" id="SM00388">
    <property type="entry name" value="HisKA"/>
    <property type="match status" value="1"/>
</dbReference>
<gene>
    <name evidence="11" type="ORF">GGQ61_002981</name>
</gene>
<keyword evidence="8" id="KW-1133">Transmembrane helix</keyword>
<dbReference type="PANTHER" id="PTHR43047:SF72">
    <property type="entry name" value="OSMOSENSING HISTIDINE PROTEIN KINASE SLN1"/>
    <property type="match status" value="1"/>
</dbReference>
<evidence type="ECO:0000259" key="10">
    <source>
        <dbReference type="PROSITE" id="PS50110"/>
    </source>
</evidence>
<dbReference type="SMART" id="SM00448">
    <property type="entry name" value="REC"/>
    <property type="match status" value="1"/>
</dbReference>
<dbReference type="Pfam" id="PF02518">
    <property type="entry name" value="HATPase_c"/>
    <property type="match status" value="1"/>
</dbReference>
<dbReference type="Proteomes" id="UP000530564">
    <property type="component" value="Unassembled WGS sequence"/>
</dbReference>
<dbReference type="InterPro" id="IPR036890">
    <property type="entry name" value="HATPase_C_sf"/>
</dbReference>
<dbReference type="InterPro" id="IPR036097">
    <property type="entry name" value="HisK_dim/P_sf"/>
</dbReference>
<evidence type="ECO:0000313" key="12">
    <source>
        <dbReference type="Proteomes" id="UP000530564"/>
    </source>
</evidence>
<comment type="caution">
    <text evidence="11">The sequence shown here is derived from an EMBL/GenBank/DDBJ whole genome shotgun (WGS) entry which is preliminary data.</text>
</comment>
<dbReference type="SUPFAM" id="SSF47384">
    <property type="entry name" value="Homodimeric domain of signal transducing histidine kinase"/>
    <property type="match status" value="1"/>
</dbReference>
<dbReference type="InterPro" id="IPR005467">
    <property type="entry name" value="His_kinase_dom"/>
</dbReference>
<feature type="domain" description="Histidine kinase" evidence="9">
    <location>
        <begin position="213"/>
        <end position="429"/>
    </location>
</feature>
<dbReference type="CDD" id="cd00082">
    <property type="entry name" value="HisKA"/>
    <property type="match status" value="1"/>
</dbReference>
<dbReference type="GO" id="GO:0005886">
    <property type="term" value="C:plasma membrane"/>
    <property type="evidence" value="ECO:0007669"/>
    <property type="project" value="TreeGrafter"/>
</dbReference>
<evidence type="ECO:0000313" key="11">
    <source>
        <dbReference type="EMBL" id="MBB3892248.1"/>
    </source>
</evidence>
<evidence type="ECO:0000256" key="6">
    <source>
        <dbReference type="ARBA" id="ARBA00023012"/>
    </source>
</evidence>
<dbReference type="InterPro" id="IPR003661">
    <property type="entry name" value="HisK_dim/P_dom"/>
</dbReference>